<proteinExistence type="predicted"/>
<organism evidence="2 3">
    <name type="scientific">Geodia barretti</name>
    <name type="common">Barrett's horny sponge</name>
    <dbReference type="NCBI Taxonomy" id="519541"/>
    <lineage>
        <taxon>Eukaryota</taxon>
        <taxon>Metazoa</taxon>
        <taxon>Porifera</taxon>
        <taxon>Demospongiae</taxon>
        <taxon>Heteroscleromorpha</taxon>
        <taxon>Tetractinellida</taxon>
        <taxon>Astrophorina</taxon>
        <taxon>Geodiidae</taxon>
        <taxon>Geodia</taxon>
    </lineage>
</organism>
<dbReference type="SUPFAM" id="SSF51182">
    <property type="entry name" value="RmlC-like cupins"/>
    <property type="match status" value="1"/>
</dbReference>
<protein>
    <submittedName>
        <fullName evidence="2">Quercetin 2,3-dioxygenase</fullName>
    </submittedName>
</protein>
<dbReference type="InterPro" id="IPR014710">
    <property type="entry name" value="RmlC-like_jellyroll"/>
</dbReference>
<accession>A0AA35X497</accession>
<evidence type="ECO:0000259" key="1">
    <source>
        <dbReference type="Pfam" id="PF07883"/>
    </source>
</evidence>
<keyword evidence="3" id="KW-1185">Reference proteome</keyword>
<dbReference type="AlphaFoldDB" id="A0AA35X497"/>
<dbReference type="Proteomes" id="UP001174909">
    <property type="component" value="Unassembled WGS sequence"/>
</dbReference>
<dbReference type="InterPro" id="IPR053146">
    <property type="entry name" value="QDO-like"/>
</dbReference>
<comment type="caution">
    <text evidence="2">The sequence shown here is derived from an EMBL/GenBank/DDBJ whole genome shotgun (WGS) entry which is preliminary data.</text>
</comment>
<feature type="domain" description="Cupin type-2" evidence="1">
    <location>
        <begin position="17"/>
        <end position="84"/>
    </location>
</feature>
<dbReference type="EMBL" id="CASHTH010003344">
    <property type="protein sequence ID" value="CAI8043644.1"/>
    <property type="molecule type" value="Genomic_DNA"/>
</dbReference>
<dbReference type="Gene3D" id="2.60.120.10">
    <property type="entry name" value="Jelly Rolls"/>
    <property type="match status" value="1"/>
</dbReference>
<gene>
    <name evidence="2" type="ORF">GBAR_LOCUS24207</name>
</gene>
<dbReference type="InterPro" id="IPR013096">
    <property type="entry name" value="Cupin_2"/>
</dbReference>
<sequence>MMATGEDTDGHYFFVEAVVPPGGGPPPHIQTREEEGFYVTEGEVVFRAAGRQVLATPGTFIHVPRGVPHSFKNESEAVARMVFFFVPAGIEEMFEKMAADPDRFVEIAGEYGVEFVDAA</sequence>
<dbReference type="Pfam" id="PF07883">
    <property type="entry name" value="Cupin_2"/>
    <property type="match status" value="1"/>
</dbReference>
<name>A0AA35X497_GEOBA</name>
<dbReference type="InterPro" id="IPR011051">
    <property type="entry name" value="RmlC_Cupin_sf"/>
</dbReference>
<dbReference type="PANTHER" id="PTHR36440">
    <property type="entry name" value="PUTATIVE (AFU_ORTHOLOGUE AFUA_8G07350)-RELATED"/>
    <property type="match status" value="1"/>
</dbReference>
<evidence type="ECO:0000313" key="3">
    <source>
        <dbReference type="Proteomes" id="UP001174909"/>
    </source>
</evidence>
<reference evidence="2" key="1">
    <citation type="submission" date="2023-03" db="EMBL/GenBank/DDBJ databases">
        <authorList>
            <person name="Steffen K."/>
            <person name="Cardenas P."/>
        </authorList>
    </citation>
    <scope>NUCLEOTIDE SEQUENCE</scope>
</reference>
<dbReference type="PANTHER" id="PTHR36440:SF1">
    <property type="entry name" value="PUTATIVE (AFU_ORTHOLOGUE AFUA_8G07350)-RELATED"/>
    <property type="match status" value="1"/>
</dbReference>
<evidence type="ECO:0000313" key="2">
    <source>
        <dbReference type="EMBL" id="CAI8043644.1"/>
    </source>
</evidence>